<keyword evidence="11 12" id="KW-0407">Ion channel</keyword>
<sequence length="423" mass="48710">MLSTFASVRPYIKFRYDNVLIDNIAFKLHYRWTFSILIACTILVSARQYIGSHIECISEGAIPTRVINTFCFFTPTYTIVNHLNETALNAGAVPHPGIGPDTFGKDSIKRHAYYQWVPFVLFAQAICFYLPHALWKHLEGGTIHALTRGLKMVQISKYMPTSEKFEVCGRSFPAKDTVDSSAITIKTTFINRLKVNKYWGSWLILCEFLNFLNVLLQIRFADLFLAGQFLGLGPKVVHEDWSGMDVLDIVFPKVTKCTFRKFGPSGTVQVHDSLCIMALNVVNEKIYTFLWFWFMFLLAASTLALLWRLLTLFLHRSSAFNDKLFSYACARRVDRQDIEVVTQNCSYANWLFLYYLAKSMDDYIFQQVLKQLAEEFCRCGRRERQENDANQQTEQDEEGDSWEKPKSIDSVDSTTAELLFGKS</sequence>
<feature type="transmembrane region" description="Helical" evidence="12">
    <location>
        <begin position="290"/>
        <end position="310"/>
    </location>
</feature>
<dbReference type="PANTHER" id="PTHR11893">
    <property type="entry name" value="INNEXIN"/>
    <property type="match status" value="1"/>
</dbReference>
<comment type="similarity">
    <text evidence="12">Belongs to the pannexin family.</text>
</comment>
<reference evidence="14 15" key="1">
    <citation type="submission" date="2020-11" db="EMBL/GenBank/DDBJ databases">
        <authorList>
            <person name="Wallbank WR R."/>
            <person name="Pardo Diaz C."/>
            <person name="Kozak K."/>
            <person name="Martin S."/>
            <person name="Jiggins C."/>
            <person name="Moest M."/>
            <person name="Warren A I."/>
            <person name="Generalovic N T."/>
            <person name="Byers J.R.P. K."/>
            <person name="Montejo-Kovacevich G."/>
            <person name="Yen C E."/>
        </authorList>
    </citation>
    <scope>NUCLEOTIDE SEQUENCE [LARGE SCALE GENOMIC DNA]</scope>
</reference>
<evidence type="ECO:0000256" key="3">
    <source>
        <dbReference type="ARBA" id="ARBA00022448"/>
    </source>
</evidence>
<evidence type="ECO:0000256" key="4">
    <source>
        <dbReference type="ARBA" id="ARBA00022475"/>
    </source>
</evidence>
<evidence type="ECO:0000313" key="15">
    <source>
        <dbReference type="Proteomes" id="UP000594454"/>
    </source>
</evidence>
<keyword evidence="6" id="KW-0303">Gap junction</keyword>
<dbReference type="GO" id="GO:0005243">
    <property type="term" value="F:gap junction channel activity"/>
    <property type="evidence" value="ECO:0007669"/>
    <property type="project" value="TreeGrafter"/>
</dbReference>
<evidence type="ECO:0000256" key="8">
    <source>
        <dbReference type="ARBA" id="ARBA00022989"/>
    </source>
</evidence>
<dbReference type="Proteomes" id="UP000594454">
    <property type="component" value="Chromosome 4"/>
</dbReference>
<comment type="caution">
    <text evidence="12">Lacks conserved residue(s) required for the propagation of feature annotation.</text>
</comment>
<dbReference type="PRINTS" id="PR01262">
    <property type="entry name" value="INNEXIN"/>
</dbReference>
<evidence type="ECO:0000256" key="9">
    <source>
        <dbReference type="ARBA" id="ARBA00023065"/>
    </source>
</evidence>
<protein>
    <recommendedName>
        <fullName evidence="12">Innexin</fullName>
    </recommendedName>
</protein>
<evidence type="ECO:0000256" key="13">
    <source>
        <dbReference type="SAM" id="MobiDB-lite"/>
    </source>
</evidence>
<keyword evidence="8 12" id="KW-1133">Transmembrane helix</keyword>
<keyword evidence="3 12" id="KW-0813">Transport</keyword>
<accession>A0A7R8UVI5</accession>
<evidence type="ECO:0000256" key="1">
    <source>
        <dbReference type="ARBA" id="ARBA00004610"/>
    </source>
</evidence>
<dbReference type="InParanoid" id="A0A7R8UVI5"/>
<feature type="transmembrane region" description="Helical" evidence="12">
    <location>
        <begin position="199"/>
        <end position="220"/>
    </location>
</feature>
<evidence type="ECO:0000256" key="2">
    <source>
        <dbReference type="ARBA" id="ARBA00004651"/>
    </source>
</evidence>
<keyword evidence="4" id="KW-1003">Cell membrane</keyword>
<dbReference type="FunCoup" id="A0A7R8UVI5">
    <property type="interactions" value="8"/>
</dbReference>
<evidence type="ECO:0000256" key="11">
    <source>
        <dbReference type="ARBA" id="ARBA00023303"/>
    </source>
</evidence>
<dbReference type="GO" id="GO:0005886">
    <property type="term" value="C:plasma membrane"/>
    <property type="evidence" value="ECO:0007669"/>
    <property type="project" value="UniProtKB-SubCell"/>
</dbReference>
<evidence type="ECO:0000256" key="10">
    <source>
        <dbReference type="ARBA" id="ARBA00023136"/>
    </source>
</evidence>
<keyword evidence="7" id="KW-0965">Cell junction</keyword>
<dbReference type="GO" id="GO:0034220">
    <property type="term" value="P:monoatomic ion transmembrane transport"/>
    <property type="evidence" value="ECO:0007669"/>
    <property type="project" value="UniProtKB-KW"/>
</dbReference>
<organism evidence="14 15">
    <name type="scientific">Hermetia illucens</name>
    <name type="common">Black soldier fly</name>
    <dbReference type="NCBI Taxonomy" id="343691"/>
    <lineage>
        <taxon>Eukaryota</taxon>
        <taxon>Metazoa</taxon>
        <taxon>Ecdysozoa</taxon>
        <taxon>Arthropoda</taxon>
        <taxon>Hexapoda</taxon>
        <taxon>Insecta</taxon>
        <taxon>Pterygota</taxon>
        <taxon>Neoptera</taxon>
        <taxon>Endopterygota</taxon>
        <taxon>Diptera</taxon>
        <taxon>Brachycera</taxon>
        <taxon>Stratiomyomorpha</taxon>
        <taxon>Stratiomyidae</taxon>
        <taxon>Hermetiinae</taxon>
        <taxon>Hermetia</taxon>
    </lineage>
</organism>
<comment type="function">
    <text evidence="12">Structural component of the gap junctions.</text>
</comment>
<keyword evidence="10 12" id="KW-0472">Membrane</keyword>
<evidence type="ECO:0000313" key="14">
    <source>
        <dbReference type="EMBL" id="CAD7087335.1"/>
    </source>
</evidence>
<dbReference type="GO" id="GO:0005921">
    <property type="term" value="C:gap junction"/>
    <property type="evidence" value="ECO:0007669"/>
    <property type="project" value="UniProtKB-SubCell"/>
</dbReference>
<dbReference type="PANTHER" id="PTHR11893:SF38">
    <property type="entry name" value="INNEXIN INX7"/>
    <property type="match status" value="1"/>
</dbReference>
<dbReference type="OMA" id="QITWTNR"/>
<dbReference type="AlphaFoldDB" id="A0A7R8UVI5"/>
<keyword evidence="9 12" id="KW-0406">Ion transport</keyword>
<evidence type="ECO:0000256" key="7">
    <source>
        <dbReference type="ARBA" id="ARBA00022949"/>
    </source>
</evidence>
<dbReference type="InterPro" id="IPR000990">
    <property type="entry name" value="Innexin"/>
</dbReference>
<gene>
    <name evidence="12" type="primary">inx</name>
    <name evidence="14" type="ORF">HERILL_LOCUS10051</name>
</gene>
<name>A0A7R8UVI5_HERIL</name>
<dbReference type="Pfam" id="PF00876">
    <property type="entry name" value="Innexin"/>
    <property type="match status" value="1"/>
</dbReference>
<evidence type="ECO:0000256" key="6">
    <source>
        <dbReference type="ARBA" id="ARBA00022868"/>
    </source>
</evidence>
<dbReference type="GO" id="GO:0007602">
    <property type="term" value="P:phototransduction"/>
    <property type="evidence" value="ECO:0007669"/>
    <property type="project" value="TreeGrafter"/>
</dbReference>
<feature type="transmembrane region" description="Helical" evidence="12">
    <location>
        <begin position="113"/>
        <end position="130"/>
    </location>
</feature>
<keyword evidence="15" id="KW-1185">Reference proteome</keyword>
<evidence type="ECO:0000256" key="5">
    <source>
        <dbReference type="ARBA" id="ARBA00022692"/>
    </source>
</evidence>
<evidence type="ECO:0000256" key="12">
    <source>
        <dbReference type="RuleBase" id="RU010713"/>
    </source>
</evidence>
<comment type="subcellular location">
    <subcellularLocation>
        <location evidence="1">Cell junction</location>
        <location evidence="1">Gap junction</location>
    </subcellularLocation>
    <subcellularLocation>
        <location evidence="2 12">Cell membrane</location>
        <topology evidence="2 12">Multi-pass membrane protein</topology>
    </subcellularLocation>
</comment>
<proteinExistence type="inferred from homology"/>
<dbReference type="OrthoDB" id="5867527at2759"/>
<dbReference type="EMBL" id="LR899012">
    <property type="protein sequence ID" value="CAD7087335.1"/>
    <property type="molecule type" value="Genomic_DNA"/>
</dbReference>
<keyword evidence="5 12" id="KW-0812">Transmembrane</keyword>
<dbReference type="PROSITE" id="PS51013">
    <property type="entry name" value="PANNEXIN"/>
    <property type="match status" value="1"/>
</dbReference>
<feature type="region of interest" description="Disordered" evidence="13">
    <location>
        <begin position="383"/>
        <end position="423"/>
    </location>
</feature>